<keyword evidence="3" id="KW-1185">Reference proteome</keyword>
<organism evidence="2 3">
    <name type="scientific">Dyella marensis</name>
    <dbReference type="NCBI Taxonomy" id="500610"/>
    <lineage>
        <taxon>Bacteria</taxon>
        <taxon>Pseudomonadati</taxon>
        <taxon>Pseudomonadota</taxon>
        <taxon>Gammaproteobacteria</taxon>
        <taxon>Lysobacterales</taxon>
        <taxon>Rhodanobacteraceae</taxon>
        <taxon>Dyella</taxon>
    </lineage>
</organism>
<dbReference type="STRING" id="500610.SAMN02799615_02409"/>
<evidence type="ECO:0000313" key="3">
    <source>
        <dbReference type="Proteomes" id="UP000199477"/>
    </source>
</evidence>
<evidence type="ECO:0000313" key="2">
    <source>
        <dbReference type="EMBL" id="SFF09370.1"/>
    </source>
</evidence>
<dbReference type="Proteomes" id="UP000199477">
    <property type="component" value="Unassembled WGS sequence"/>
</dbReference>
<keyword evidence="1" id="KW-0472">Membrane</keyword>
<gene>
    <name evidence="2" type="ORF">SAMN02799615_02409</name>
</gene>
<reference evidence="3" key="1">
    <citation type="submission" date="2016-10" db="EMBL/GenBank/DDBJ databases">
        <authorList>
            <person name="Varghese N."/>
            <person name="Submissions S."/>
        </authorList>
    </citation>
    <scope>NUCLEOTIDE SEQUENCE [LARGE SCALE GENOMIC DNA]</scope>
    <source>
        <strain evidence="3">UNC178MFTsu3.1</strain>
    </source>
</reference>
<name>A0A1I2FXE6_9GAMM</name>
<sequence>MIARCLAGTVLGFPLAGMLLALGLFWLPGHGQDWLIPVLLLFFPLWLGVMAGSYMFRSGARAWLALGAANGAAFVLLWLSRQLAGG</sequence>
<feature type="transmembrane region" description="Helical" evidence="1">
    <location>
        <begin position="6"/>
        <end position="27"/>
    </location>
</feature>
<accession>A0A1I2FXE6</accession>
<proteinExistence type="predicted"/>
<protein>
    <submittedName>
        <fullName evidence="2">Uncharacterized protein</fullName>
    </submittedName>
</protein>
<dbReference type="EMBL" id="FONH01000007">
    <property type="protein sequence ID" value="SFF09370.1"/>
    <property type="molecule type" value="Genomic_DNA"/>
</dbReference>
<feature type="transmembrane region" description="Helical" evidence="1">
    <location>
        <begin position="62"/>
        <end position="80"/>
    </location>
</feature>
<feature type="transmembrane region" description="Helical" evidence="1">
    <location>
        <begin position="34"/>
        <end position="56"/>
    </location>
</feature>
<dbReference type="RefSeq" id="WP_026633273.1">
    <property type="nucleotide sequence ID" value="NZ_FONH01000007.1"/>
</dbReference>
<evidence type="ECO:0000256" key="1">
    <source>
        <dbReference type="SAM" id="Phobius"/>
    </source>
</evidence>
<keyword evidence="1" id="KW-0812">Transmembrane</keyword>
<keyword evidence="1" id="KW-1133">Transmembrane helix</keyword>
<dbReference type="AlphaFoldDB" id="A0A1I2FXE6"/>